<proteinExistence type="predicted"/>
<reference evidence="1" key="1">
    <citation type="submission" date="2021-03" db="EMBL/GenBank/DDBJ databases">
        <authorList>
            <consortium name="DOE Joint Genome Institute"/>
            <person name="Ahrendt S."/>
            <person name="Looney B.P."/>
            <person name="Miyauchi S."/>
            <person name="Morin E."/>
            <person name="Drula E."/>
            <person name="Courty P.E."/>
            <person name="Chicoki N."/>
            <person name="Fauchery L."/>
            <person name="Kohler A."/>
            <person name="Kuo A."/>
            <person name="Labutti K."/>
            <person name="Pangilinan J."/>
            <person name="Lipzen A."/>
            <person name="Riley R."/>
            <person name="Andreopoulos W."/>
            <person name="He G."/>
            <person name="Johnson J."/>
            <person name="Barry K.W."/>
            <person name="Grigoriev I.V."/>
            <person name="Nagy L."/>
            <person name="Hibbett D."/>
            <person name="Henrissat B."/>
            <person name="Matheny P.B."/>
            <person name="Labbe J."/>
            <person name="Martin F."/>
        </authorList>
    </citation>
    <scope>NUCLEOTIDE SEQUENCE</scope>
    <source>
        <strain evidence="1">HHB10654</strain>
    </source>
</reference>
<sequence length="837" mass="92316">MEFLSQTYVALRGPTGAPQTPLETVTRLSDRLSPATLLADRRAAVLSLKGIARSHKQIVGEHALPGLLDIIQNDAEVDPDIGRAALECVHTLCDTLDTQYNLRDLGFVHTDRILENERTIHKLLALLADQDYHIRQCSCVLLTTILHNRAQQAQVYFLKAPVGPGPVVALLEESGDVITRDALRLLAALIRQSTEIQKILAFDGVFEKLFNIVTREGGLDAREHVEDALKCVDTLLRFNTSNQSYLRETGLPSLLCSLLYFNPNVQPDEGVPQEFALQFWNDSKTKCAALVLEAIGMLLGSKGTGLREGYAFTRLLIEMALASNAPTRLKVQCLRLLPANAAAMLPDMILTPYMPVPETNGEEWDRLEAATGIDALLELIMHGEYNGLDATRRFKEGMDLRGTAVAVFENFLREDRVKEAIVSGMLPPENSGLHARSPVTPLLFGLILPPSSPLDRANVVSFQFAAVLFAHLIRHAPQCKALARAIMPPSLAPMPPSGAAPSGGAFFVPADGGQAPPAEAEPEDQDEPQTLLQLLTEHLSLSFLSRSRAGLSEREQRECDRVICSYLSLLSQWLWEDPKAVREFLEAGGLGVLVEQLNQPSEVDVVIPGLCAFVLGLCYEFNREPGEITRETIHPILTRLGVDVLVGRMNRVRDDERIKVVGPDFWVLPCPTPQALNPTFIPMYENETEVWFDWAFVDFWKSNNYTVQRGLVADPNSASSSTVQSGEESVLVASLRDIIAKQAAEIEALQAKLKELSASSSTAAAVTTSSFDEERKALEASLEAERTKRSEVEKEQEDLLVLLDELSSKRARDKAAMREKGMDVSEDEGDDDEEEEE</sequence>
<protein>
    <submittedName>
        <fullName evidence="1">Uncharacterized protein</fullName>
    </submittedName>
</protein>
<reference evidence="1" key="2">
    <citation type="journal article" date="2022" name="New Phytol.">
        <title>Evolutionary transition to the ectomycorrhizal habit in the genomes of a hyperdiverse lineage of mushroom-forming fungi.</title>
        <authorList>
            <person name="Looney B."/>
            <person name="Miyauchi S."/>
            <person name="Morin E."/>
            <person name="Drula E."/>
            <person name="Courty P.E."/>
            <person name="Kohler A."/>
            <person name="Kuo A."/>
            <person name="LaButti K."/>
            <person name="Pangilinan J."/>
            <person name="Lipzen A."/>
            <person name="Riley R."/>
            <person name="Andreopoulos W."/>
            <person name="He G."/>
            <person name="Johnson J."/>
            <person name="Nolan M."/>
            <person name="Tritt A."/>
            <person name="Barry K.W."/>
            <person name="Grigoriev I.V."/>
            <person name="Nagy L.G."/>
            <person name="Hibbett D."/>
            <person name="Henrissat B."/>
            <person name="Matheny P.B."/>
            <person name="Labbe J."/>
            <person name="Martin F.M."/>
        </authorList>
    </citation>
    <scope>NUCLEOTIDE SEQUENCE</scope>
    <source>
        <strain evidence="1">HHB10654</strain>
    </source>
</reference>
<dbReference type="Proteomes" id="UP000814140">
    <property type="component" value="Unassembled WGS sequence"/>
</dbReference>
<organism evidence="1 2">
    <name type="scientific">Artomyces pyxidatus</name>
    <dbReference type="NCBI Taxonomy" id="48021"/>
    <lineage>
        <taxon>Eukaryota</taxon>
        <taxon>Fungi</taxon>
        <taxon>Dikarya</taxon>
        <taxon>Basidiomycota</taxon>
        <taxon>Agaricomycotina</taxon>
        <taxon>Agaricomycetes</taxon>
        <taxon>Russulales</taxon>
        <taxon>Auriscalpiaceae</taxon>
        <taxon>Artomyces</taxon>
    </lineage>
</organism>
<accession>A0ACB8T0H8</accession>
<gene>
    <name evidence="1" type="ORF">BV25DRAFT_1826249</name>
</gene>
<evidence type="ECO:0000313" key="1">
    <source>
        <dbReference type="EMBL" id="KAI0061957.1"/>
    </source>
</evidence>
<dbReference type="EMBL" id="MU277210">
    <property type="protein sequence ID" value="KAI0061957.1"/>
    <property type="molecule type" value="Genomic_DNA"/>
</dbReference>
<keyword evidence="2" id="KW-1185">Reference proteome</keyword>
<name>A0ACB8T0H8_9AGAM</name>
<comment type="caution">
    <text evidence="1">The sequence shown here is derived from an EMBL/GenBank/DDBJ whole genome shotgun (WGS) entry which is preliminary data.</text>
</comment>
<evidence type="ECO:0000313" key="2">
    <source>
        <dbReference type="Proteomes" id="UP000814140"/>
    </source>
</evidence>